<organism evidence="2 3">
    <name type="scientific">Suillus subaureus</name>
    <dbReference type="NCBI Taxonomy" id="48587"/>
    <lineage>
        <taxon>Eukaryota</taxon>
        <taxon>Fungi</taxon>
        <taxon>Dikarya</taxon>
        <taxon>Basidiomycota</taxon>
        <taxon>Agaricomycotina</taxon>
        <taxon>Agaricomycetes</taxon>
        <taxon>Agaricomycetidae</taxon>
        <taxon>Boletales</taxon>
        <taxon>Suillineae</taxon>
        <taxon>Suillaceae</taxon>
        <taxon>Suillus</taxon>
    </lineage>
</organism>
<dbReference type="EMBL" id="JABBWG010000011">
    <property type="protein sequence ID" value="KAG1818573.1"/>
    <property type="molecule type" value="Genomic_DNA"/>
</dbReference>
<accession>A0A9P7EDI6</accession>
<evidence type="ECO:0000256" key="1">
    <source>
        <dbReference type="SAM" id="MobiDB-lite"/>
    </source>
</evidence>
<feature type="compositionally biased region" description="Polar residues" evidence="1">
    <location>
        <begin position="133"/>
        <end position="147"/>
    </location>
</feature>
<dbReference type="GeneID" id="64626738"/>
<comment type="caution">
    <text evidence="2">The sequence shown here is derived from an EMBL/GenBank/DDBJ whole genome shotgun (WGS) entry which is preliminary data.</text>
</comment>
<gene>
    <name evidence="2" type="ORF">BJ212DRAFT_1298652</name>
</gene>
<keyword evidence="3" id="KW-1185">Reference proteome</keyword>
<feature type="compositionally biased region" description="Basic and acidic residues" evidence="1">
    <location>
        <begin position="68"/>
        <end position="81"/>
    </location>
</feature>
<feature type="region of interest" description="Disordered" evidence="1">
    <location>
        <begin position="62"/>
        <end position="97"/>
    </location>
</feature>
<reference evidence="2" key="1">
    <citation type="journal article" date="2020" name="New Phytol.">
        <title>Comparative genomics reveals dynamic genome evolution in host specialist ectomycorrhizal fungi.</title>
        <authorList>
            <person name="Lofgren L.A."/>
            <person name="Nguyen N.H."/>
            <person name="Vilgalys R."/>
            <person name="Ruytinx J."/>
            <person name="Liao H.L."/>
            <person name="Branco S."/>
            <person name="Kuo A."/>
            <person name="LaButti K."/>
            <person name="Lipzen A."/>
            <person name="Andreopoulos W."/>
            <person name="Pangilinan J."/>
            <person name="Riley R."/>
            <person name="Hundley H."/>
            <person name="Na H."/>
            <person name="Barry K."/>
            <person name="Grigoriev I.V."/>
            <person name="Stajich J.E."/>
            <person name="Kennedy P.G."/>
        </authorList>
    </citation>
    <scope>NUCLEOTIDE SEQUENCE</scope>
    <source>
        <strain evidence="2">MN1</strain>
    </source>
</reference>
<feature type="region of interest" description="Disordered" evidence="1">
    <location>
        <begin position="113"/>
        <end position="147"/>
    </location>
</feature>
<dbReference type="AlphaFoldDB" id="A0A9P7EDI6"/>
<sequence length="155" mass="16592">MHGMSKISHFQGQQAPIDHLVISSYMIEGDGVSQNAMNDHGDCMNTDILNVSANEMEMVAVNDGDSADDNRNLRDGTEGNGKRKHTGSLALSPQMSIPHNPINAGPPQIEVAKEGSHVTHQSEVSTTQQSSQGDNAHTITTGPLSTAAQDWLETF</sequence>
<protein>
    <submittedName>
        <fullName evidence="2">Uncharacterized protein</fullName>
    </submittedName>
</protein>
<evidence type="ECO:0000313" key="3">
    <source>
        <dbReference type="Proteomes" id="UP000807769"/>
    </source>
</evidence>
<proteinExistence type="predicted"/>
<evidence type="ECO:0000313" key="2">
    <source>
        <dbReference type="EMBL" id="KAG1818573.1"/>
    </source>
</evidence>
<feature type="compositionally biased region" description="Low complexity" evidence="1">
    <location>
        <begin position="119"/>
        <end position="132"/>
    </location>
</feature>
<name>A0A9P7EDI6_9AGAM</name>
<dbReference type="Proteomes" id="UP000807769">
    <property type="component" value="Unassembled WGS sequence"/>
</dbReference>
<dbReference type="RefSeq" id="XP_041194445.1">
    <property type="nucleotide sequence ID" value="XM_041332721.1"/>
</dbReference>